<dbReference type="Proteomes" id="UP000177941">
    <property type="component" value="Unassembled WGS sequence"/>
</dbReference>
<dbReference type="Pfam" id="PF02033">
    <property type="entry name" value="RBFA"/>
    <property type="match status" value="1"/>
</dbReference>
<dbReference type="EMBL" id="MHHS01000039">
    <property type="protein sequence ID" value="OGY36050.1"/>
    <property type="molecule type" value="Genomic_DNA"/>
</dbReference>
<organism evidence="2 3">
    <name type="scientific">Candidatus Andersenbacteria bacterium RIFCSPHIGHO2_12_FULL_45_11b</name>
    <dbReference type="NCBI Taxonomy" id="1797282"/>
    <lineage>
        <taxon>Bacteria</taxon>
        <taxon>Candidatus Anderseniibacteriota</taxon>
    </lineage>
</organism>
<dbReference type="InterPro" id="IPR015946">
    <property type="entry name" value="KH_dom-like_a/b"/>
</dbReference>
<evidence type="ECO:0008006" key="4">
    <source>
        <dbReference type="Google" id="ProtNLM"/>
    </source>
</evidence>
<comment type="caution">
    <text evidence="2">The sequence shown here is derived from an EMBL/GenBank/DDBJ whole genome shotgun (WGS) entry which is preliminary data.</text>
</comment>
<protein>
    <recommendedName>
        <fullName evidence="4">Ribosome-binding factor A</fullName>
    </recommendedName>
</protein>
<proteinExistence type="predicted"/>
<dbReference type="AlphaFoldDB" id="A0A1G1X8Z1"/>
<accession>A0A1G1X8Z1</accession>
<keyword evidence="1" id="KW-0690">Ribosome biogenesis</keyword>
<sequence length="117" mass="13576">MVSERILKINKHVQRTVSEILTESADIPQGVLVTISRVETTPNIRFSKIWLYINPGTRAEETLDRLKKQMYDIQGEFNRAMHLHPLPRLSFRHDTGLDYADTINKKLNELTEEDTGQ</sequence>
<dbReference type="InterPro" id="IPR023799">
    <property type="entry name" value="RbfA_dom_sf"/>
</dbReference>
<gene>
    <name evidence="2" type="ORF">A3E36_02370</name>
</gene>
<evidence type="ECO:0000313" key="3">
    <source>
        <dbReference type="Proteomes" id="UP000177941"/>
    </source>
</evidence>
<evidence type="ECO:0000256" key="1">
    <source>
        <dbReference type="ARBA" id="ARBA00022517"/>
    </source>
</evidence>
<dbReference type="SUPFAM" id="SSF89919">
    <property type="entry name" value="Ribosome-binding factor A, RbfA"/>
    <property type="match status" value="1"/>
</dbReference>
<reference evidence="2 3" key="1">
    <citation type="journal article" date="2016" name="Nat. Commun.">
        <title>Thousands of microbial genomes shed light on interconnected biogeochemical processes in an aquifer system.</title>
        <authorList>
            <person name="Anantharaman K."/>
            <person name="Brown C.T."/>
            <person name="Hug L.A."/>
            <person name="Sharon I."/>
            <person name="Castelle C.J."/>
            <person name="Probst A.J."/>
            <person name="Thomas B.C."/>
            <person name="Singh A."/>
            <person name="Wilkins M.J."/>
            <person name="Karaoz U."/>
            <person name="Brodie E.L."/>
            <person name="Williams K.H."/>
            <person name="Hubbard S.S."/>
            <person name="Banfield J.F."/>
        </authorList>
    </citation>
    <scope>NUCLEOTIDE SEQUENCE [LARGE SCALE GENOMIC DNA]</scope>
</reference>
<dbReference type="GO" id="GO:0006364">
    <property type="term" value="P:rRNA processing"/>
    <property type="evidence" value="ECO:0007669"/>
    <property type="project" value="InterPro"/>
</dbReference>
<name>A0A1G1X8Z1_9BACT</name>
<evidence type="ECO:0000313" key="2">
    <source>
        <dbReference type="EMBL" id="OGY36050.1"/>
    </source>
</evidence>
<dbReference type="Gene3D" id="3.30.300.20">
    <property type="match status" value="1"/>
</dbReference>
<dbReference type="InterPro" id="IPR000238">
    <property type="entry name" value="RbfA"/>
</dbReference>